<dbReference type="InterPro" id="IPR036653">
    <property type="entry name" value="CinA-like_C"/>
</dbReference>
<dbReference type="SUPFAM" id="SSF142433">
    <property type="entry name" value="CinA-like"/>
    <property type="match status" value="1"/>
</dbReference>
<evidence type="ECO:0000313" key="2">
    <source>
        <dbReference type="EMBL" id="OQS41670.1"/>
    </source>
</evidence>
<dbReference type="AlphaFoldDB" id="A0A1W0D3S9"/>
<name>A0A1W0D3S9_9NEIS</name>
<feature type="domain" description="CinA C-terminal" evidence="1">
    <location>
        <begin position="6"/>
        <end position="158"/>
    </location>
</feature>
<dbReference type="Pfam" id="PF02464">
    <property type="entry name" value="CinA"/>
    <property type="match status" value="1"/>
</dbReference>
<dbReference type="NCBIfam" id="TIGR00199">
    <property type="entry name" value="PncC_domain"/>
    <property type="match status" value="1"/>
</dbReference>
<proteinExistence type="predicted"/>
<protein>
    <submittedName>
        <fullName evidence="2">Damage-inducible protein CinA</fullName>
    </submittedName>
</protein>
<reference evidence="2 3" key="1">
    <citation type="submission" date="2017-02" db="EMBL/GenBank/DDBJ databases">
        <title>Chromobacterium haemolyticum H5244.</title>
        <authorList>
            <person name="Gulvik C.A."/>
        </authorList>
    </citation>
    <scope>NUCLEOTIDE SEQUENCE [LARGE SCALE GENOMIC DNA]</scope>
    <source>
        <strain evidence="2 3">H5244</strain>
    </source>
</reference>
<dbReference type="RefSeq" id="WP_043631438.1">
    <property type="nucleotide sequence ID" value="NZ_CP109905.1"/>
</dbReference>
<comment type="caution">
    <text evidence="2">The sequence shown here is derived from an EMBL/GenBank/DDBJ whole genome shotgun (WGS) entry which is preliminary data.</text>
</comment>
<dbReference type="InterPro" id="IPR008136">
    <property type="entry name" value="CinA_C"/>
</dbReference>
<dbReference type="EMBL" id="MUKV01000007">
    <property type="protein sequence ID" value="OQS41670.1"/>
    <property type="molecule type" value="Genomic_DNA"/>
</dbReference>
<evidence type="ECO:0000259" key="1">
    <source>
        <dbReference type="Pfam" id="PF02464"/>
    </source>
</evidence>
<organism evidence="2 3">
    <name type="scientific">Chromobacterium haemolyticum</name>
    <dbReference type="NCBI Taxonomy" id="394935"/>
    <lineage>
        <taxon>Bacteria</taxon>
        <taxon>Pseudomonadati</taxon>
        <taxon>Pseudomonadota</taxon>
        <taxon>Betaproteobacteria</taxon>
        <taxon>Neisseriales</taxon>
        <taxon>Chromobacteriaceae</taxon>
        <taxon>Chromobacterium</taxon>
    </lineage>
</organism>
<evidence type="ECO:0000313" key="3">
    <source>
        <dbReference type="Proteomes" id="UP000192721"/>
    </source>
</evidence>
<accession>A0A1W0D3S9</accession>
<dbReference type="Proteomes" id="UP000192721">
    <property type="component" value="Unassembled WGS sequence"/>
</dbReference>
<sequence length="166" mass="17199">MQESLELARRLGERLLAAGESVAAAESCTGGMIAAALTDIAGSSAWFGYGVVTYSNEAKQGLLKVEDSALREHGAVSEAVVRQMAAGVQSLSGADWSVAVSGVAGPGGGTAAKPVGLVWFGIAGPDGWNEAFSCRFDGDRGQVRTQTVMRALQRLDELVAERSRLA</sequence>
<gene>
    <name evidence="2" type="ORF">B0T45_08020</name>
</gene>
<dbReference type="Gene3D" id="3.90.950.20">
    <property type="entry name" value="CinA-like"/>
    <property type="match status" value="1"/>
</dbReference>